<proteinExistence type="predicted"/>
<gene>
    <name evidence="1" type="ORF">KH389_16220</name>
</gene>
<dbReference type="Proteomes" id="UP000678154">
    <property type="component" value="Chromosome"/>
</dbReference>
<name>A0ABX8DLJ0_9PSED</name>
<protein>
    <submittedName>
        <fullName evidence="1">Uncharacterized protein</fullName>
    </submittedName>
</protein>
<evidence type="ECO:0000313" key="1">
    <source>
        <dbReference type="EMBL" id="QVL16962.1"/>
    </source>
</evidence>
<sequence>MNPKLGKATTIVTIVKMSHSKDSVGQPCSIATSLINLRRFRHPPPLEIFKARRSSIFESKKIFYRVGATDDAWIRHGVMADLFAFDLSAFQASIALPIGEARAGRGDRLFGRKAAAFAFDFK</sequence>
<dbReference type="RefSeq" id="WP_146095019.1">
    <property type="nucleotide sequence ID" value="NZ_CP074676.1"/>
</dbReference>
<organism evidence="1 2">
    <name type="scientific">Pseudomonas qingdaonensis</name>
    <dbReference type="NCBI Taxonomy" id="2056231"/>
    <lineage>
        <taxon>Bacteria</taxon>
        <taxon>Pseudomonadati</taxon>
        <taxon>Pseudomonadota</taxon>
        <taxon>Gammaproteobacteria</taxon>
        <taxon>Pseudomonadales</taxon>
        <taxon>Pseudomonadaceae</taxon>
        <taxon>Pseudomonas</taxon>
    </lineage>
</organism>
<dbReference type="GeneID" id="87481809"/>
<evidence type="ECO:0000313" key="2">
    <source>
        <dbReference type="Proteomes" id="UP000678154"/>
    </source>
</evidence>
<dbReference type="EMBL" id="CP074676">
    <property type="protein sequence ID" value="QVL16962.1"/>
    <property type="molecule type" value="Genomic_DNA"/>
</dbReference>
<reference evidence="1 2" key="1">
    <citation type="journal article" date="2016" name="J. Hazard. Mater.">
        <title>A newly isolated Pseudomonas putida S-1 strain for batch-mode-propanethiol degradation and continuous treatment of propanethiol-containing waste gas.</title>
        <authorList>
            <person name="Chen D.Z."/>
            <person name="Sun Y.M."/>
            <person name="Han L.M."/>
            <person name="Chen J."/>
            <person name="Ye J.X."/>
            <person name="Chen J.M."/>
        </authorList>
    </citation>
    <scope>NUCLEOTIDE SEQUENCE [LARGE SCALE GENOMIC DNA]</scope>
    <source>
        <strain evidence="1 2">S-1</strain>
    </source>
</reference>
<keyword evidence="2" id="KW-1185">Reference proteome</keyword>
<accession>A0ABX8DLJ0</accession>